<reference evidence="1 2" key="1">
    <citation type="submission" date="2018-12" db="EMBL/GenBank/DDBJ databases">
        <authorList>
            <consortium name="Pathogen Informatics"/>
        </authorList>
    </citation>
    <scope>NUCLEOTIDE SEQUENCE [LARGE SCALE GENOMIC DNA]</scope>
    <source>
        <strain evidence="1 2">NCTC5773</strain>
    </source>
</reference>
<dbReference type="EMBL" id="LR134141">
    <property type="protein sequence ID" value="VEA05905.1"/>
    <property type="molecule type" value="Genomic_DNA"/>
</dbReference>
<name>A0A6D2GDN7_SALER</name>
<gene>
    <name evidence="1" type="ORF">NCTC5773_03957</name>
</gene>
<accession>A0A6D2GDN7</accession>
<sequence length="63" mass="7469">MANDWSALGAVYIGKYSHYGRCREQKNRKDRILMSEKDYDRFKQHTEALCFDSGTWVKKSMAF</sequence>
<evidence type="ECO:0000313" key="1">
    <source>
        <dbReference type="EMBL" id="VEA05905.1"/>
    </source>
</evidence>
<proteinExistence type="predicted"/>
<evidence type="ECO:0000313" key="2">
    <source>
        <dbReference type="Proteomes" id="UP000267858"/>
    </source>
</evidence>
<organism evidence="1 2">
    <name type="scientific">Salmonella enterica subsp. salamae</name>
    <dbReference type="NCBI Taxonomy" id="59202"/>
    <lineage>
        <taxon>Bacteria</taxon>
        <taxon>Pseudomonadati</taxon>
        <taxon>Pseudomonadota</taxon>
        <taxon>Gammaproteobacteria</taxon>
        <taxon>Enterobacterales</taxon>
        <taxon>Enterobacteriaceae</taxon>
        <taxon>Salmonella</taxon>
    </lineage>
</organism>
<dbReference type="Proteomes" id="UP000267858">
    <property type="component" value="Chromosome"/>
</dbReference>
<dbReference type="AlphaFoldDB" id="A0A6D2GDN7"/>
<protein>
    <submittedName>
        <fullName evidence="1">Uncharacterized protein</fullName>
    </submittedName>
</protein>